<dbReference type="KEGG" id="llu:AKJ09_10668"/>
<protein>
    <recommendedName>
        <fullName evidence="4">Transmembrane protein</fullName>
    </recommendedName>
</protein>
<keyword evidence="1" id="KW-0472">Membrane</keyword>
<reference evidence="2 3" key="1">
    <citation type="submission" date="2015-08" db="EMBL/GenBank/DDBJ databases">
        <authorList>
            <person name="Babu N.S."/>
            <person name="Beckwith C.J."/>
            <person name="Beseler K.G."/>
            <person name="Brison A."/>
            <person name="Carone J.V."/>
            <person name="Caskin T.P."/>
            <person name="Diamond M."/>
            <person name="Durham M.E."/>
            <person name="Foxe J.M."/>
            <person name="Go M."/>
            <person name="Henderson B.A."/>
            <person name="Jones I.B."/>
            <person name="McGettigan J.A."/>
            <person name="Micheletti S.J."/>
            <person name="Nasrallah M.E."/>
            <person name="Ortiz D."/>
            <person name="Piller C.R."/>
            <person name="Privatt S.R."/>
            <person name="Schneider S.L."/>
            <person name="Sharp S."/>
            <person name="Smith T.C."/>
            <person name="Stanton J.D."/>
            <person name="Ullery H.E."/>
            <person name="Wilson R.J."/>
            <person name="Serrano M.G."/>
            <person name="Buck G."/>
            <person name="Lee V."/>
            <person name="Wang Y."/>
            <person name="Carvalho R."/>
            <person name="Voegtly L."/>
            <person name="Shi R."/>
            <person name="Duckworth R."/>
            <person name="Johnson A."/>
            <person name="Loviza R."/>
            <person name="Walstead R."/>
            <person name="Shah Z."/>
            <person name="Kiflezghi M."/>
            <person name="Wade K."/>
            <person name="Ball S.L."/>
            <person name="Bradley K.W."/>
            <person name="Asai D.J."/>
            <person name="Bowman C.A."/>
            <person name="Russell D.A."/>
            <person name="Pope W.H."/>
            <person name="Jacobs-Sera D."/>
            <person name="Hendrix R.W."/>
            <person name="Hatfull G.F."/>
        </authorList>
    </citation>
    <scope>NUCLEOTIDE SEQUENCE [LARGE SCALE GENOMIC DNA]</scope>
    <source>
        <strain evidence="2 3">DSM 27648</strain>
    </source>
</reference>
<evidence type="ECO:0008006" key="4">
    <source>
        <dbReference type="Google" id="ProtNLM"/>
    </source>
</evidence>
<name>A0A0K1QEZ2_9BACT</name>
<organism evidence="2 3">
    <name type="scientific">Labilithrix luteola</name>
    <dbReference type="NCBI Taxonomy" id="1391654"/>
    <lineage>
        <taxon>Bacteria</taxon>
        <taxon>Pseudomonadati</taxon>
        <taxon>Myxococcota</taxon>
        <taxon>Polyangia</taxon>
        <taxon>Polyangiales</taxon>
        <taxon>Labilitrichaceae</taxon>
        <taxon>Labilithrix</taxon>
    </lineage>
</organism>
<keyword evidence="1" id="KW-0812">Transmembrane</keyword>
<feature type="transmembrane region" description="Helical" evidence="1">
    <location>
        <begin position="12"/>
        <end position="35"/>
    </location>
</feature>
<dbReference type="RefSeq" id="WP_146654677.1">
    <property type="nucleotide sequence ID" value="NZ_CP012333.1"/>
</dbReference>
<sequence length="174" mass="18596">MNDVIRKAIDPSRLAGAAFTALLGFAAIGASAIGMRFAYRNLALPEWAVYAFGALLVIIGVFNATKAFKALQCAACTKTLEEGRVIFPGDGEREGRVLQAVKAADIAGLRSVLHTSEDWSLNLQMHFCDACQKVASVTLLKDDKAKLVDGQIWTGATAGQAIALLKEHGKMEDD</sequence>
<evidence type="ECO:0000256" key="1">
    <source>
        <dbReference type="SAM" id="Phobius"/>
    </source>
</evidence>
<evidence type="ECO:0000313" key="3">
    <source>
        <dbReference type="Proteomes" id="UP000064967"/>
    </source>
</evidence>
<keyword evidence="3" id="KW-1185">Reference proteome</keyword>
<dbReference type="AlphaFoldDB" id="A0A0K1QEZ2"/>
<keyword evidence="1" id="KW-1133">Transmembrane helix</keyword>
<gene>
    <name evidence="2" type="ORF">AKJ09_10668</name>
</gene>
<dbReference type="EMBL" id="CP012333">
    <property type="protein sequence ID" value="AKV04005.1"/>
    <property type="molecule type" value="Genomic_DNA"/>
</dbReference>
<proteinExistence type="predicted"/>
<evidence type="ECO:0000313" key="2">
    <source>
        <dbReference type="EMBL" id="AKV04005.1"/>
    </source>
</evidence>
<dbReference type="Proteomes" id="UP000064967">
    <property type="component" value="Chromosome"/>
</dbReference>
<accession>A0A0K1QEZ2</accession>
<feature type="transmembrane region" description="Helical" evidence="1">
    <location>
        <begin position="47"/>
        <end position="65"/>
    </location>
</feature>
<dbReference type="STRING" id="1391654.AKJ09_10668"/>